<dbReference type="PROSITE" id="PS50011">
    <property type="entry name" value="PROTEIN_KINASE_DOM"/>
    <property type="match status" value="1"/>
</dbReference>
<dbReference type="SUPFAM" id="SSF50998">
    <property type="entry name" value="Quinoprotein alcohol dehydrogenase-like"/>
    <property type="match status" value="1"/>
</dbReference>
<reference evidence="8 9" key="1">
    <citation type="submission" date="2024-06" db="EMBL/GenBank/DDBJ databases">
        <title>The Natural Products Discovery Center: Release of the First 8490 Sequenced Strains for Exploring Actinobacteria Biosynthetic Diversity.</title>
        <authorList>
            <person name="Kalkreuter E."/>
            <person name="Kautsar S.A."/>
            <person name="Yang D."/>
            <person name="Bader C.D."/>
            <person name="Teijaro C.N."/>
            <person name="Fluegel L."/>
            <person name="Davis C.M."/>
            <person name="Simpson J.R."/>
            <person name="Lauterbach L."/>
            <person name="Steele A.D."/>
            <person name="Gui C."/>
            <person name="Meng S."/>
            <person name="Li G."/>
            <person name="Viehrig K."/>
            <person name="Ye F."/>
            <person name="Su P."/>
            <person name="Kiefer A.F."/>
            <person name="Nichols A."/>
            <person name="Cepeda A.J."/>
            <person name="Yan W."/>
            <person name="Fan B."/>
            <person name="Jiang Y."/>
            <person name="Adhikari A."/>
            <person name="Zheng C.-J."/>
            <person name="Schuster L."/>
            <person name="Cowan T.M."/>
            <person name="Smanski M.J."/>
            <person name="Chevrette M.G."/>
            <person name="De Carvalho L.P.S."/>
            <person name="Shen B."/>
        </authorList>
    </citation>
    <scope>NUCLEOTIDE SEQUENCE [LARGE SCALE GENOMIC DNA]</scope>
    <source>
        <strain evidence="8 9">NPDC033039</strain>
    </source>
</reference>
<evidence type="ECO:0000256" key="6">
    <source>
        <dbReference type="SAM" id="MobiDB-lite"/>
    </source>
</evidence>
<evidence type="ECO:0000259" key="7">
    <source>
        <dbReference type="PROSITE" id="PS50011"/>
    </source>
</evidence>
<dbReference type="Pfam" id="PF00069">
    <property type="entry name" value="Pkinase"/>
    <property type="match status" value="1"/>
</dbReference>
<evidence type="ECO:0000256" key="1">
    <source>
        <dbReference type="ARBA" id="ARBA00022679"/>
    </source>
</evidence>
<dbReference type="InterPro" id="IPR008271">
    <property type="entry name" value="Ser/Thr_kinase_AS"/>
</dbReference>
<dbReference type="InterPro" id="IPR000719">
    <property type="entry name" value="Prot_kinase_dom"/>
</dbReference>
<keyword evidence="3" id="KW-0418">Kinase</keyword>
<dbReference type="InterPro" id="IPR017441">
    <property type="entry name" value="Protein_kinase_ATP_BS"/>
</dbReference>
<dbReference type="EMBL" id="JBEZVI010000001">
    <property type="protein sequence ID" value="MEU3708650.1"/>
    <property type="molecule type" value="Genomic_DNA"/>
</dbReference>
<evidence type="ECO:0000256" key="2">
    <source>
        <dbReference type="ARBA" id="ARBA00022741"/>
    </source>
</evidence>
<evidence type="ECO:0000256" key="5">
    <source>
        <dbReference type="PROSITE-ProRule" id="PRU10141"/>
    </source>
</evidence>
<dbReference type="Proteomes" id="UP001550853">
    <property type="component" value="Unassembled WGS sequence"/>
</dbReference>
<organism evidence="8 9">
    <name type="scientific">Streptomyces catenulae</name>
    <dbReference type="NCBI Taxonomy" id="66875"/>
    <lineage>
        <taxon>Bacteria</taxon>
        <taxon>Bacillati</taxon>
        <taxon>Actinomycetota</taxon>
        <taxon>Actinomycetes</taxon>
        <taxon>Kitasatosporales</taxon>
        <taxon>Streptomycetaceae</taxon>
        <taxon>Streptomyces</taxon>
    </lineage>
</organism>
<dbReference type="Gene3D" id="1.10.510.10">
    <property type="entry name" value="Transferase(Phosphotransferase) domain 1"/>
    <property type="match status" value="1"/>
</dbReference>
<keyword evidence="4 5" id="KW-0067">ATP-binding</keyword>
<dbReference type="SUPFAM" id="SSF56112">
    <property type="entry name" value="Protein kinase-like (PK-like)"/>
    <property type="match status" value="1"/>
</dbReference>
<dbReference type="CDD" id="cd14014">
    <property type="entry name" value="STKc_PknB_like"/>
    <property type="match status" value="1"/>
</dbReference>
<dbReference type="PROSITE" id="PS00107">
    <property type="entry name" value="PROTEIN_KINASE_ATP"/>
    <property type="match status" value="1"/>
</dbReference>
<keyword evidence="1" id="KW-0808">Transferase</keyword>
<dbReference type="PANTHER" id="PTHR43289:SF34">
    <property type="entry name" value="SERINE_THREONINE-PROTEIN KINASE YBDM-RELATED"/>
    <property type="match status" value="1"/>
</dbReference>
<dbReference type="PANTHER" id="PTHR43289">
    <property type="entry name" value="MITOGEN-ACTIVATED PROTEIN KINASE KINASE KINASE 20-RELATED"/>
    <property type="match status" value="1"/>
</dbReference>
<comment type="caution">
    <text evidence="8">The sequence shown here is derived from an EMBL/GenBank/DDBJ whole genome shotgun (WGS) entry which is preliminary data.</text>
</comment>
<evidence type="ECO:0000256" key="3">
    <source>
        <dbReference type="ARBA" id="ARBA00022777"/>
    </source>
</evidence>
<feature type="domain" description="Protein kinase" evidence="7">
    <location>
        <begin position="15"/>
        <end position="268"/>
    </location>
</feature>
<evidence type="ECO:0000256" key="4">
    <source>
        <dbReference type="ARBA" id="ARBA00022840"/>
    </source>
</evidence>
<accession>A0ABV2YSC1</accession>
<dbReference type="Pfam" id="PF13360">
    <property type="entry name" value="PQQ_2"/>
    <property type="match status" value="2"/>
</dbReference>
<sequence>MRTLGAGDPLRLGPYRIVGVLGEGGMGKVYLGRDAAGRPAAVKVLLPELAHDRHLVDRFVREAQTARAVTGDGVARVLGAELESGRPWIASEFLAGPTLDDAVQRHGPLDEGLLRETARALAVTLGDIHATGLVHRDLKPSNVVLTSHGPRVIDFGIARPEHGLTLTRTGQIPVTPGYGAPEQVLGRRVGPAADVFSLGAVLVFAASGRPAYTGAEITAILYEVVHGVPDLTLVPPALRYLVEPCFAKDPAARPLPAQIAEAARAPQRGAKLWKSGPYAADIRDREGAARRMTGENPPTVLPGGGAAGTEATAVSGARPSRRRLLLTLAGGGALVAAGAGGAVWWLSDGGAQVLADPFDIPSAATVRPAELSSGTGTPEPLWGPVEGVADAGSPPPLPVRDVVVFAAAGGGIAARRVVDGKERWRAGDVRGDAGYLAIADRLVATADSDGVLRTYVAATGEPRWTADAGVTTLLAADAAHVYVLTSRGELRCVATKDATVRWTRRPPLPLTGGRPAAALGAGVLVVCTSGGDVAAVRTSDGGRAWVRKGQAAGALRPAIDNGTVYLGGHTLAAVGASDGKVRWSMPTMQPIRRGVYGFGPPTVASGVVYALDGDALRSTRTDGEEAGMTTMVAGVTPPWQPPVVQAGSVWVVESRDTGISGWPRGADVSSGQGQTYPLKEGSGRTAAGAANRLFVLNSGALLALRVF</sequence>
<evidence type="ECO:0000313" key="8">
    <source>
        <dbReference type="EMBL" id="MEU3708650.1"/>
    </source>
</evidence>
<dbReference type="InterPro" id="IPR011047">
    <property type="entry name" value="Quinoprotein_ADH-like_sf"/>
</dbReference>
<keyword evidence="9" id="KW-1185">Reference proteome</keyword>
<gene>
    <name evidence="8" type="ORF">AB0E61_00940</name>
</gene>
<dbReference type="Gene3D" id="3.30.200.20">
    <property type="entry name" value="Phosphorylase Kinase, domain 1"/>
    <property type="match status" value="1"/>
</dbReference>
<dbReference type="InterPro" id="IPR015943">
    <property type="entry name" value="WD40/YVTN_repeat-like_dom_sf"/>
</dbReference>
<dbReference type="InterPro" id="IPR011009">
    <property type="entry name" value="Kinase-like_dom_sf"/>
</dbReference>
<feature type="region of interest" description="Disordered" evidence="6">
    <location>
        <begin position="295"/>
        <end position="314"/>
    </location>
</feature>
<dbReference type="RefSeq" id="WP_030279246.1">
    <property type="nucleotide sequence ID" value="NZ_JBEZVI010000001.1"/>
</dbReference>
<keyword evidence="2 5" id="KW-0547">Nucleotide-binding</keyword>
<dbReference type="InterPro" id="IPR002372">
    <property type="entry name" value="PQQ_rpt_dom"/>
</dbReference>
<dbReference type="SMART" id="SM00220">
    <property type="entry name" value="S_TKc"/>
    <property type="match status" value="1"/>
</dbReference>
<proteinExistence type="predicted"/>
<dbReference type="Gene3D" id="2.130.10.10">
    <property type="entry name" value="YVTN repeat-like/Quinoprotein amine dehydrogenase"/>
    <property type="match status" value="2"/>
</dbReference>
<protein>
    <submittedName>
        <fullName evidence="8">PQQ-binding-like beta-propeller repeat protein</fullName>
    </submittedName>
</protein>
<feature type="binding site" evidence="5">
    <location>
        <position position="43"/>
    </location>
    <ligand>
        <name>ATP</name>
        <dbReference type="ChEBI" id="CHEBI:30616"/>
    </ligand>
</feature>
<dbReference type="PROSITE" id="PS00108">
    <property type="entry name" value="PROTEIN_KINASE_ST"/>
    <property type="match status" value="1"/>
</dbReference>
<evidence type="ECO:0000313" key="9">
    <source>
        <dbReference type="Proteomes" id="UP001550853"/>
    </source>
</evidence>
<name>A0ABV2YSC1_9ACTN</name>
<feature type="region of interest" description="Disordered" evidence="6">
    <location>
        <begin position="369"/>
        <end position="393"/>
    </location>
</feature>